<evidence type="ECO:0000259" key="12">
    <source>
        <dbReference type="PROSITE" id="PS50089"/>
    </source>
</evidence>
<dbReference type="GO" id="GO:0016567">
    <property type="term" value="P:protein ubiquitination"/>
    <property type="evidence" value="ECO:0007669"/>
    <property type="project" value="InterPro"/>
</dbReference>
<dbReference type="Gene3D" id="3.30.40.10">
    <property type="entry name" value="Zinc/RING finger domain, C3HC4 (zinc finger)"/>
    <property type="match status" value="1"/>
</dbReference>
<dbReference type="Proteomes" id="UP000311919">
    <property type="component" value="Unassembled WGS sequence"/>
</dbReference>
<keyword evidence="9" id="KW-0472">Membrane</keyword>
<evidence type="ECO:0000256" key="6">
    <source>
        <dbReference type="ARBA" id="ARBA00022771"/>
    </source>
</evidence>
<evidence type="ECO:0000256" key="2">
    <source>
        <dbReference type="ARBA" id="ARBA00004906"/>
    </source>
</evidence>
<dbReference type="SUPFAM" id="SSF57850">
    <property type="entry name" value="RING/U-box"/>
    <property type="match status" value="1"/>
</dbReference>
<keyword evidence="6 10" id="KW-0863">Zinc-finger</keyword>
<dbReference type="InterPro" id="IPR001841">
    <property type="entry name" value="Znf_RING"/>
</dbReference>
<dbReference type="Pfam" id="PF13639">
    <property type="entry name" value="zf-RING_2"/>
    <property type="match status" value="1"/>
</dbReference>
<keyword evidence="5" id="KW-0479">Metal-binding</keyword>
<comment type="pathway">
    <text evidence="2">Protein modification; protein ubiquitination.</text>
</comment>
<evidence type="ECO:0000256" key="1">
    <source>
        <dbReference type="ARBA" id="ARBA00004167"/>
    </source>
</evidence>
<evidence type="ECO:0000256" key="5">
    <source>
        <dbReference type="ARBA" id="ARBA00022723"/>
    </source>
</evidence>
<evidence type="ECO:0000256" key="3">
    <source>
        <dbReference type="ARBA" id="ARBA00022679"/>
    </source>
</evidence>
<accession>A0A4Z2DD33</accession>
<dbReference type="STRING" id="6182.A0A4Z2DD33"/>
<keyword evidence="14" id="KW-1185">Reference proteome</keyword>
<sequence length="467" mass="52493">MFSDDLFSCFLPANFFSNSIMSGNHISQALLSHERAFRHVHQEFQRVAQEIFNSSMFPRQFCPSHIRDISIIPAERRAQRGNLRVTLDGDDGVNNLRAHRHFNSDPVPYERTRLQWYDSNTRRSFLPEPPARPEVSRFLTTNDLAKLPTSIYRIKKCSSTNNDSFASPDSTENVATNPTVVPVLNVNQNDKPPSPGTHYLQPESKGNTLVQIQPIQSSPARGHPECEICLIEYQNKDRLRHLPCGHAFHVKCIDAWLKQSTTCPKCRAGIRTGLARLERARQRLKAQPNNGTNSKATPIQPARQRPNVSTSNVQEQQRSSNMGQGPQSTNRNQTNTRSSVIGTTSDTQTNRVTRGRLKPSAAATNITTTSSTNRGTNAPTNQRNQKTIFHSNSSQYGSTSEPTNENHIEDNQRFLTTRKSSIREHGGCQNKINESIIARRKAVEAAMRRAAVFDTIQQQSEVNAQEN</sequence>
<protein>
    <submittedName>
        <fullName evidence="13">Putative RING-H2 finger protein</fullName>
    </submittedName>
</protein>
<evidence type="ECO:0000313" key="14">
    <source>
        <dbReference type="Proteomes" id="UP000311919"/>
    </source>
</evidence>
<evidence type="ECO:0000313" key="13">
    <source>
        <dbReference type="EMBL" id="TNN14423.1"/>
    </source>
</evidence>
<name>A0A4Z2DD33_SCHJA</name>
<dbReference type="GO" id="GO:0008270">
    <property type="term" value="F:zinc ion binding"/>
    <property type="evidence" value="ECO:0007669"/>
    <property type="project" value="UniProtKB-KW"/>
</dbReference>
<dbReference type="CDD" id="cd16461">
    <property type="entry name" value="RING-H2_EL5-like"/>
    <property type="match status" value="1"/>
</dbReference>
<dbReference type="InterPro" id="IPR044600">
    <property type="entry name" value="ATL1/ATL16-like"/>
</dbReference>
<keyword evidence="7" id="KW-0862">Zinc</keyword>
<feature type="domain" description="RING-type" evidence="12">
    <location>
        <begin position="226"/>
        <end position="267"/>
    </location>
</feature>
<dbReference type="InterPro" id="IPR013083">
    <property type="entry name" value="Znf_RING/FYVE/PHD"/>
</dbReference>
<dbReference type="PANTHER" id="PTHR46913">
    <property type="entry name" value="RING-H2 FINGER PROTEIN ATL16"/>
    <property type="match status" value="1"/>
</dbReference>
<reference evidence="13 14" key="1">
    <citation type="submission" date="2019-03" db="EMBL/GenBank/DDBJ databases">
        <title>An improved genome assembly of the fluke Schistosoma japonicum.</title>
        <authorList>
            <person name="Hu W."/>
            <person name="Luo F."/>
            <person name="Yin M."/>
            <person name="Mo X."/>
            <person name="Sun C."/>
            <person name="Wu Q."/>
            <person name="Zhu B."/>
            <person name="Xiang M."/>
            <person name="Wang J."/>
            <person name="Wang Y."/>
            <person name="Zhang T."/>
            <person name="Xu B."/>
            <person name="Zheng H."/>
            <person name="Feng Z."/>
        </authorList>
    </citation>
    <scope>NUCLEOTIDE SEQUENCE [LARGE SCALE GENOMIC DNA]</scope>
    <source>
        <strain evidence="13">HuSjv2</strain>
        <tissue evidence="13">Worms</tissue>
    </source>
</reference>
<dbReference type="PROSITE" id="PS50089">
    <property type="entry name" value="ZF_RING_2"/>
    <property type="match status" value="1"/>
</dbReference>
<keyword evidence="4" id="KW-0812">Transmembrane</keyword>
<proteinExistence type="predicted"/>
<evidence type="ECO:0000256" key="8">
    <source>
        <dbReference type="ARBA" id="ARBA00022989"/>
    </source>
</evidence>
<dbReference type="SMART" id="SM00184">
    <property type="entry name" value="RING"/>
    <property type="match status" value="1"/>
</dbReference>
<dbReference type="AlphaFoldDB" id="A0A4Z2DD33"/>
<dbReference type="GO" id="GO:0016020">
    <property type="term" value="C:membrane"/>
    <property type="evidence" value="ECO:0007669"/>
    <property type="project" value="UniProtKB-SubCell"/>
</dbReference>
<evidence type="ECO:0000256" key="9">
    <source>
        <dbReference type="ARBA" id="ARBA00023136"/>
    </source>
</evidence>
<evidence type="ECO:0000256" key="11">
    <source>
        <dbReference type="SAM" id="MobiDB-lite"/>
    </source>
</evidence>
<feature type="compositionally biased region" description="Polar residues" evidence="11">
    <location>
        <begin position="306"/>
        <end position="352"/>
    </location>
</feature>
<feature type="compositionally biased region" description="Low complexity" evidence="11">
    <location>
        <begin position="360"/>
        <end position="378"/>
    </location>
</feature>
<keyword evidence="8" id="KW-1133">Transmembrane helix</keyword>
<evidence type="ECO:0000256" key="4">
    <source>
        <dbReference type="ARBA" id="ARBA00022692"/>
    </source>
</evidence>
<feature type="compositionally biased region" description="Polar residues" evidence="11">
    <location>
        <begin position="287"/>
        <end position="297"/>
    </location>
</feature>
<evidence type="ECO:0000256" key="10">
    <source>
        <dbReference type="PROSITE-ProRule" id="PRU00175"/>
    </source>
</evidence>
<dbReference type="EMBL" id="SKCS01000175">
    <property type="protein sequence ID" value="TNN14423.1"/>
    <property type="molecule type" value="Genomic_DNA"/>
</dbReference>
<evidence type="ECO:0000256" key="7">
    <source>
        <dbReference type="ARBA" id="ARBA00022833"/>
    </source>
</evidence>
<comment type="subcellular location">
    <subcellularLocation>
        <location evidence="1">Membrane</location>
        <topology evidence="1">Single-pass membrane protein</topology>
    </subcellularLocation>
</comment>
<dbReference type="GO" id="GO:0016740">
    <property type="term" value="F:transferase activity"/>
    <property type="evidence" value="ECO:0007669"/>
    <property type="project" value="UniProtKB-KW"/>
</dbReference>
<gene>
    <name evidence="13" type="ORF">EWB00_002150</name>
</gene>
<comment type="caution">
    <text evidence="13">The sequence shown here is derived from an EMBL/GenBank/DDBJ whole genome shotgun (WGS) entry which is preliminary data.</text>
</comment>
<keyword evidence="3" id="KW-0808">Transferase</keyword>
<feature type="compositionally biased region" description="Polar residues" evidence="11">
    <location>
        <begin position="379"/>
        <end position="403"/>
    </location>
</feature>
<feature type="region of interest" description="Disordered" evidence="11">
    <location>
        <begin position="283"/>
        <end position="409"/>
    </location>
</feature>
<organism evidence="13 14">
    <name type="scientific">Schistosoma japonicum</name>
    <name type="common">Blood fluke</name>
    <dbReference type="NCBI Taxonomy" id="6182"/>
    <lineage>
        <taxon>Eukaryota</taxon>
        <taxon>Metazoa</taxon>
        <taxon>Spiralia</taxon>
        <taxon>Lophotrochozoa</taxon>
        <taxon>Platyhelminthes</taxon>
        <taxon>Trematoda</taxon>
        <taxon>Digenea</taxon>
        <taxon>Strigeidida</taxon>
        <taxon>Schistosomatoidea</taxon>
        <taxon>Schistosomatidae</taxon>
        <taxon>Schistosoma</taxon>
    </lineage>
</organism>
<dbReference type="OrthoDB" id="8062037at2759"/>
<dbReference type="PANTHER" id="PTHR46913:SF1">
    <property type="entry name" value="RING-H2 FINGER PROTEIN ATL16"/>
    <property type="match status" value="1"/>
</dbReference>